<dbReference type="Proteomes" id="UP001162480">
    <property type="component" value="Chromosome 3"/>
</dbReference>
<dbReference type="EMBL" id="OX597816">
    <property type="protein sequence ID" value="CAI9719085.1"/>
    <property type="molecule type" value="Genomic_DNA"/>
</dbReference>
<evidence type="ECO:0000313" key="1">
    <source>
        <dbReference type="EMBL" id="CAI9719085.1"/>
    </source>
</evidence>
<protein>
    <submittedName>
        <fullName evidence="1">Uncharacterized protein</fullName>
    </submittedName>
</protein>
<name>A0AA36AMS8_OCTVU</name>
<organism evidence="1 2">
    <name type="scientific">Octopus vulgaris</name>
    <name type="common">Common octopus</name>
    <dbReference type="NCBI Taxonomy" id="6645"/>
    <lineage>
        <taxon>Eukaryota</taxon>
        <taxon>Metazoa</taxon>
        <taxon>Spiralia</taxon>
        <taxon>Lophotrochozoa</taxon>
        <taxon>Mollusca</taxon>
        <taxon>Cephalopoda</taxon>
        <taxon>Coleoidea</taxon>
        <taxon>Octopodiformes</taxon>
        <taxon>Octopoda</taxon>
        <taxon>Incirrata</taxon>
        <taxon>Octopodidae</taxon>
        <taxon>Octopus</taxon>
    </lineage>
</organism>
<dbReference type="AlphaFoldDB" id="A0AA36AMS8"/>
<sequence length="101" mass="11976">MRRFVTKSTEIYRREVCTYNCKEGFLKLPFCDISHSSTHHQRCTCQPCEFYLRPCVETKTVSTWKLKNKRRLIIASLSIELAVVIRIKPVIKNHYIVKMVL</sequence>
<evidence type="ECO:0000313" key="2">
    <source>
        <dbReference type="Proteomes" id="UP001162480"/>
    </source>
</evidence>
<gene>
    <name evidence="1" type="ORF">OCTVUL_1B004963</name>
</gene>
<proteinExistence type="predicted"/>
<reference evidence="1" key="1">
    <citation type="submission" date="2023-08" db="EMBL/GenBank/DDBJ databases">
        <authorList>
            <person name="Alioto T."/>
            <person name="Alioto T."/>
            <person name="Gomez Garrido J."/>
        </authorList>
    </citation>
    <scope>NUCLEOTIDE SEQUENCE</scope>
</reference>
<accession>A0AA36AMS8</accession>
<keyword evidence="2" id="KW-1185">Reference proteome</keyword>